<dbReference type="Pfam" id="PF00092">
    <property type="entry name" value="VWA"/>
    <property type="match status" value="1"/>
</dbReference>
<name>A0ABX0Y651_9ACTN</name>
<dbReference type="PROSITE" id="PS50234">
    <property type="entry name" value="VWFA"/>
    <property type="match status" value="1"/>
</dbReference>
<proteinExistence type="predicted"/>
<evidence type="ECO:0000313" key="2">
    <source>
        <dbReference type="EMBL" id="NJC73612.1"/>
    </source>
</evidence>
<dbReference type="Proteomes" id="UP000722989">
    <property type="component" value="Unassembled WGS sequence"/>
</dbReference>
<reference evidence="2 3" key="1">
    <citation type="submission" date="2020-03" db="EMBL/GenBank/DDBJ databases">
        <title>WGS of the type strain of Planosporangium spp.</title>
        <authorList>
            <person name="Thawai C."/>
        </authorList>
    </citation>
    <scope>NUCLEOTIDE SEQUENCE [LARGE SCALE GENOMIC DNA]</scope>
    <source>
        <strain evidence="2 3">TBRC 5610</strain>
    </source>
</reference>
<evidence type="ECO:0000313" key="3">
    <source>
        <dbReference type="Proteomes" id="UP000722989"/>
    </source>
</evidence>
<dbReference type="Gene3D" id="3.40.50.410">
    <property type="entry name" value="von Willebrand factor, type A domain"/>
    <property type="match status" value="1"/>
</dbReference>
<sequence>MLAVIAASWGGYRLFAAPSCSGTVRLTVAATQEIAPVVKSTASQWVDTKPRFNGKCVAVDVVAADSGDVAAAVAGQHNSVLGGIGQASGKMKVPDVWIPDSSLWLQRLRATGGQDWVPADTPSVGRSPVVVAMPQPVAATLGWPDKKLTWADLLSKVTADAKLRTGIVDPSRDASGTSGLLALAAAANAAGDATGQAATVAALRALATGKATLRDELVARFPRATDAASLTSSLSAAPLSEQAVIAYNRTQPPVPLAPVFVDPAPLPLDYPFAVMPGISGDQAGAARALMVTLAGDAYRDKLAKAGIRAADGSAGGGFTAAKGTPLTPSPAAKPVDPAVLDRVLSTWSAVTLPGRMLTVIDISGSMAEPVPTAGGASKEQVTVEAARKGLALCDDSWAIGLWDFTNQADGANDFKEVVPIGLLANSRQDLANGLGTIQPKLNGGTPLYNTMLAAYKAVQNNWDPSRVNSIVLFTDGQNDDPQGLTLDQLTTELKKIMDPNRPIQVIAIGIGNQVSEKELQTITNTTGGGTFLAPDPAKIGDIFLKAIALRSAGTR</sequence>
<dbReference type="InterPro" id="IPR036465">
    <property type="entry name" value="vWFA_dom_sf"/>
</dbReference>
<evidence type="ECO:0000259" key="1">
    <source>
        <dbReference type="PROSITE" id="PS50234"/>
    </source>
</evidence>
<protein>
    <submittedName>
        <fullName evidence="2">VWA domain-containing protein</fullName>
    </submittedName>
</protein>
<organism evidence="2 3">
    <name type="scientific">Planosporangium thailandense</name>
    <dbReference type="NCBI Taxonomy" id="765197"/>
    <lineage>
        <taxon>Bacteria</taxon>
        <taxon>Bacillati</taxon>
        <taxon>Actinomycetota</taxon>
        <taxon>Actinomycetes</taxon>
        <taxon>Micromonosporales</taxon>
        <taxon>Micromonosporaceae</taxon>
        <taxon>Planosporangium</taxon>
    </lineage>
</organism>
<gene>
    <name evidence="2" type="ORF">HC031_28370</name>
</gene>
<dbReference type="SUPFAM" id="SSF53300">
    <property type="entry name" value="vWA-like"/>
    <property type="match status" value="1"/>
</dbReference>
<dbReference type="SUPFAM" id="SSF53850">
    <property type="entry name" value="Periplasmic binding protein-like II"/>
    <property type="match status" value="1"/>
</dbReference>
<dbReference type="InterPro" id="IPR002035">
    <property type="entry name" value="VWF_A"/>
</dbReference>
<accession>A0ABX0Y651</accession>
<feature type="domain" description="VWFA" evidence="1">
    <location>
        <begin position="355"/>
        <end position="547"/>
    </location>
</feature>
<dbReference type="SMART" id="SM00327">
    <property type="entry name" value="VWA"/>
    <property type="match status" value="1"/>
</dbReference>
<dbReference type="EMBL" id="JAATVY010000033">
    <property type="protein sequence ID" value="NJC73612.1"/>
    <property type="molecule type" value="Genomic_DNA"/>
</dbReference>
<keyword evidence="3" id="KW-1185">Reference proteome</keyword>
<comment type="caution">
    <text evidence="2">The sequence shown here is derived from an EMBL/GenBank/DDBJ whole genome shotgun (WGS) entry which is preliminary data.</text>
</comment>